<dbReference type="EMBL" id="CP092751">
    <property type="protein sequence ID" value="USP96052.1"/>
    <property type="molecule type" value="Genomic_DNA"/>
</dbReference>
<dbReference type="InterPro" id="IPR016181">
    <property type="entry name" value="Acyl_CoA_acyltransferase"/>
</dbReference>
<dbReference type="Pfam" id="PF00583">
    <property type="entry name" value="Acetyltransf_1"/>
    <property type="match status" value="1"/>
</dbReference>
<protein>
    <submittedName>
        <fullName evidence="2">GNAT family N-acetyltransferase</fullName>
    </submittedName>
</protein>
<dbReference type="InterPro" id="IPR000182">
    <property type="entry name" value="GNAT_dom"/>
</dbReference>
<sequence>MTLTLEDMTVEEFEAFRGMSVQNYAKQNIASGTWTEKEAFEKSEQAYEKMIPNGRNSSNHFFWNITNEQGEGVGWLWLYADPHHPQKEAFIYSFGLYEAFRGKGLAQSALQTLDERARKLGAERLALHVFAHNETAVHLYQKMGYAMTNIRMRKQLHGPKPLT</sequence>
<dbReference type="PANTHER" id="PTHR43259">
    <property type="entry name" value="SPT10P"/>
    <property type="match status" value="1"/>
</dbReference>
<keyword evidence="3" id="KW-1185">Reference proteome</keyword>
<dbReference type="CDD" id="cd04301">
    <property type="entry name" value="NAT_SF"/>
    <property type="match status" value="1"/>
</dbReference>
<dbReference type="Gene3D" id="3.40.630.30">
    <property type="match status" value="1"/>
</dbReference>
<dbReference type="RefSeq" id="WP_087993569.1">
    <property type="nucleotide sequence ID" value="NZ_CP092751.1"/>
</dbReference>
<dbReference type="PANTHER" id="PTHR43259:SF1">
    <property type="entry name" value="N-ACETYLTRANSFERASE DOMAIN-CONTAINING PROTEIN"/>
    <property type="match status" value="1"/>
</dbReference>
<organism evidence="2 3">
    <name type="scientific">Bacillus vallismortis</name>
    <dbReference type="NCBI Taxonomy" id="72361"/>
    <lineage>
        <taxon>Bacteria</taxon>
        <taxon>Bacillati</taxon>
        <taxon>Bacillota</taxon>
        <taxon>Bacilli</taxon>
        <taxon>Bacillales</taxon>
        <taxon>Bacillaceae</taxon>
        <taxon>Bacillus</taxon>
    </lineage>
</organism>
<dbReference type="PROSITE" id="PS51186">
    <property type="entry name" value="GNAT"/>
    <property type="match status" value="1"/>
</dbReference>
<reference evidence="2" key="1">
    <citation type="submission" date="2022-02" db="EMBL/GenBank/DDBJ databases">
        <title>Draft Genome Sequence of Bacillus vallismortis Strain BL01, Isolated from Artemisia lerchiana Web. Roots.</title>
        <authorList>
            <person name="Chebotar V.K."/>
            <person name="Gancheva M.S."/>
            <person name="Chizhevskaya E.P."/>
            <person name="Komarova O.V."/>
            <person name="Baganova M.E."/>
            <person name="Zaplatkin A.N."/>
            <person name="Pishchik V.N."/>
        </authorList>
    </citation>
    <scope>NUCLEOTIDE SEQUENCE</scope>
    <source>
        <strain evidence="2">BL01</strain>
    </source>
</reference>
<gene>
    <name evidence="2" type="ORF">MKF32_02945</name>
</gene>
<evidence type="ECO:0000313" key="3">
    <source>
        <dbReference type="Proteomes" id="UP001057348"/>
    </source>
</evidence>
<name>A0ABY4Y0B5_BACVA</name>
<evidence type="ECO:0000313" key="2">
    <source>
        <dbReference type="EMBL" id="USP96052.1"/>
    </source>
</evidence>
<dbReference type="Proteomes" id="UP001057348">
    <property type="component" value="Chromosome"/>
</dbReference>
<evidence type="ECO:0000259" key="1">
    <source>
        <dbReference type="PROSITE" id="PS51186"/>
    </source>
</evidence>
<accession>A0ABY4Y0B5</accession>
<feature type="domain" description="N-acetyltransferase" evidence="1">
    <location>
        <begin position="3"/>
        <end position="163"/>
    </location>
</feature>
<proteinExistence type="predicted"/>
<dbReference type="InterPro" id="IPR052829">
    <property type="entry name" value="N-acetyltransferase_domain"/>
</dbReference>
<dbReference type="SUPFAM" id="SSF55729">
    <property type="entry name" value="Acyl-CoA N-acyltransferases (Nat)"/>
    <property type="match status" value="1"/>
</dbReference>